<evidence type="ECO:0000256" key="1">
    <source>
        <dbReference type="SAM" id="Phobius"/>
    </source>
</evidence>
<feature type="transmembrane region" description="Helical" evidence="1">
    <location>
        <begin position="66"/>
        <end position="88"/>
    </location>
</feature>
<keyword evidence="1" id="KW-0472">Membrane</keyword>
<dbReference type="EMBL" id="JAPDFW010000015">
    <property type="protein sequence ID" value="KAJ5080048.1"/>
    <property type="molecule type" value="Genomic_DNA"/>
</dbReference>
<proteinExistence type="predicted"/>
<keyword evidence="1" id="KW-1133">Transmembrane helix</keyword>
<keyword evidence="3" id="KW-1185">Reference proteome</keyword>
<dbReference type="AlphaFoldDB" id="A0A9Q0LZ23"/>
<dbReference type="Proteomes" id="UP001149090">
    <property type="component" value="Unassembled WGS sequence"/>
</dbReference>
<name>A0A9Q0LZ23_ANAIG</name>
<feature type="transmembrane region" description="Helical" evidence="1">
    <location>
        <begin position="29"/>
        <end position="54"/>
    </location>
</feature>
<evidence type="ECO:0000313" key="2">
    <source>
        <dbReference type="EMBL" id="KAJ5080048.1"/>
    </source>
</evidence>
<organism evidence="2 3">
    <name type="scientific">Anaeramoeba ignava</name>
    <name type="common">Anaerobic marine amoeba</name>
    <dbReference type="NCBI Taxonomy" id="1746090"/>
    <lineage>
        <taxon>Eukaryota</taxon>
        <taxon>Metamonada</taxon>
        <taxon>Anaeramoebidae</taxon>
        <taxon>Anaeramoeba</taxon>
    </lineage>
</organism>
<keyword evidence="1" id="KW-0812">Transmembrane</keyword>
<protein>
    <submittedName>
        <fullName evidence="2">Uncharacterized protein</fullName>
    </submittedName>
</protein>
<accession>A0A9Q0LZ23</accession>
<dbReference type="Gene3D" id="1.20.1070.10">
    <property type="entry name" value="Rhodopsin 7-helix transmembrane proteins"/>
    <property type="match status" value="1"/>
</dbReference>
<evidence type="ECO:0000313" key="3">
    <source>
        <dbReference type="Proteomes" id="UP001149090"/>
    </source>
</evidence>
<gene>
    <name evidence="2" type="ORF">M0811_14197</name>
</gene>
<sequence>MVSKLITSEGISTIIGARFSNKIICDIQFYLIAIFGTTPQFWAATISVISYLKIVKEFNDKKSNKIYKWIHLLLLILIIILIVIATYFHDFNSPKTYWCSSTTRISLIVRIIIQIII</sequence>
<reference evidence="2" key="1">
    <citation type="submission" date="2022-10" db="EMBL/GenBank/DDBJ databases">
        <title>Novel sulphate-reducing endosymbionts in the free-living metamonad Anaeramoeba.</title>
        <authorList>
            <person name="Jerlstrom-Hultqvist J."/>
            <person name="Cepicka I."/>
            <person name="Gallot-Lavallee L."/>
            <person name="Salas-Leiva D."/>
            <person name="Curtis B.A."/>
            <person name="Zahonova K."/>
            <person name="Pipaliya S."/>
            <person name="Dacks J."/>
            <person name="Roger A.J."/>
        </authorList>
    </citation>
    <scope>NUCLEOTIDE SEQUENCE</scope>
    <source>
        <strain evidence="2">BMAN</strain>
    </source>
</reference>
<comment type="caution">
    <text evidence="2">The sequence shown here is derived from an EMBL/GenBank/DDBJ whole genome shotgun (WGS) entry which is preliminary data.</text>
</comment>